<evidence type="ECO:0000256" key="4">
    <source>
        <dbReference type="ARBA" id="ARBA00022630"/>
    </source>
</evidence>
<dbReference type="RefSeq" id="WP_011523592.1">
    <property type="nucleotide sequence ID" value="NC_008009.1"/>
</dbReference>
<evidence type="ECO:0000256" key="6">
    <source>
        <dbReference type="ARBA" id="ARBA00023002"/>
    </source>
</evidence>
<evidence type="ECO:0000259" key="15">
    <source>
        <dbReference type="Pfam" id="PF02852"/>
    </source>
</evidence>
<evidence type="ECO:0000256" key="11">
    <source>
        <dbReference type="PIRSR" id="PIRSR000350-2"/>
    </source>
</evidence>
<dbReference type="SUPFAM" id="SSF55424">
    <property type="entry name" value="FAD/NAD-linked reductases, dimerisation (C-terminal) domain"/>
    <property type="match status" value="1"/>
</dbReference>
<comment type="catalytic activity">
    <reaction evidence="10 14">
        <text>N(6)-[(R)-dihydrolipoyl]-L-lysyl-[protein] + NAD(+) = N(6)-[(R)-lipoyl]-L-lysyl-[protein] + NADH + H(+)</text>
        <dbReference type="Rhea" id="RHEA:15045"/>
        <dbReference type="Rhea" id="RHEA-COMP:10474"/>
        <dbReference type="Rhea" id="RHEA-COMP:10475"/>
        <dbReference type="ChEBI" id="CHEBI:15378"/>
        <dbReference type="ChEBI" id="CHEBI:57540"/>
        <dbReference type="ChEBI" id="CHEBI:57945"/>
        <dbReference type="ChEBI" id="CHEBI:83099"/>
        <dbReference type="ChEBI" id="CHEBI:83100"/>
        <dbReference type="EC" id="1.8.1.4"/>
    </reaction>
</comment>
<dbReference type="InterPro" id="IPR012999">
    <property type="entry name" value="Pyr_OxRdtase_I_AS"/>
</dbReference>
<dbReference type="GO" id="GO:0050660">
    <property type="term" value="F:flavin adenine dinucleotide binding"/>
    <property type="evidence" value="ECO:0007669"/>
    <property type="project" value="InterPro"/>
</dbReference>
<comment type="similarity">
    <text evidence="1 14">Belongs to the class-I pyridine nucleotide-disulfide oxidoreductase family.</text>
</comment>
<dbReference type="OrthoDB" id="9807946at2"/>
<evidence type="ECO:0000256" key="13">
    <source>
        <dbReference type="PIRSR" id="PIRSR000350-4"/>
    </source>
</evidence>
<dbReference type="InterPro" id="IPR023753">
    <property type="entry name" value="FAD/NAD-binding_dom"/>
</dbReference>
<dbReference type="HOGENOM" id="CLU_016755_0_1_0"/>
<evidence type="ECO:0000256" key="7">
    <source>
        <dbReference type="ARBA" id="ARBA00023027"/>
    </source>
</evidence>
<dbReference type="PRINTS" id="PR00368">
    <property type="entry name" value="FADPNR"/>
</dbReference>
<dbReference type="SUPFAM" id="SSF51905">
    <property type="entry name" value="FAD/NAD(P)-binding domain"/>
    <property type="match status" value="1"/>
</dbReference>
<evidence type="ECO:0000313" key="18">
    <source>
        <dbReference type="Proteomes" id="UP000002432"/>
    </source>
</evidence>
<evidence type="ECO:0000256" key="2">
    <source>
        <dbReference type="ARBA" id="ARBA00012608"/>
    </source>
</evidence>
<organism evidence="17 18">
    <name type="scientific">Koribacter versatilis (strain Ellin345)</name>
    <dbReference type="NCBI Taxonomy" id="204669"/>
    <lineage>
        <taxon>Bacteria</taxon>
        <taxon>Pseudomonadati</taxon>
        <taxon>Acidobacteriota</taxon>
        <taxon>Terriglobia</taxon>
        <taxon>Terriglobales</taxon>
        <taxon>Candidatus Korobacteraceae</taxon>
        <taxon>Candidatus Korobacter</taxon>
    </lineage>
</organism>
<dbReference type="GO" id="GO:0006103">
    <property type="term" value="P:2-oxoglutarate metabolic process"/>
    <property type="evidence" value="ECO:0007669"/>
    <property type="project" value="TreeGrafter"/>
</dbReference>
<dbReference type="InterPro" id="IPR004099">
    <property type="entry name" value="Pyr_nucl-diS_OxRdtase_dimer"/>
</dbReference>
<gene>
    <name evidence="17" type="ordered locus">Acid345_2790</name>
</gene>
<feature type="binding site" evidence="12">
    <location>
        <position position="206"/>
    </location>
    <ligand>
        <name>NAD(+)</name>
        <dbReference type="ChEBI" id="CHEBI:57540"/>
    </ligand>
</feature>
<feature type="active site" description="Proton acceptor" evidence="11">
    <location>
        <position position="447"/>
    </location>
</feature>
<dbReference type="AlphaFoldDB" id="Q1IMV9"/>
<dbReference type="PROSITE" id="PS00076">
    <property type="entry name" value="PYRIDINE_REDOX_1"/>
    <property type="match status" value="1"/>
</dbReference>
<dbReference type="InterPro" id="IPR001100">
    <property type="entry name" value="Pyr_nuc-diS_OxRdtase"/>
</dbReference>
<protein>
    <recommendedName>
        <fullName evidence="3 14">Dihydrolipoyl dehydrogenase</fullName>
        <ecNumber evidence="2 14">1.8.1.4</ecNumber>
    </recommendedName>
</protein>
<name>Q1IMV9_KORVE</name>
<evidence type="ECO:0000313" key="17">
    <source>
        <dbReference type="EMBL" id="ABF41791.1"/>
    </source>
</evidence>
<keyword evidence="9 14" id="KW-0676">Redox-active center</keyword>
<dbReference type="FunFam" id="3.30.390.30:FF:000001">
    <property type="entry name" value="Dihydrolipoyl dehydrogenase"/>
    <property type="match status" value="1"/>
</dbReference>
<keyword evidence="4 14" id="KW-0285">Flavoprotein</keyword>
<dbReference type="EC" id="1.8.1.4" evidence="2 14"/>
<dbReference type="EnsemblBacteria" id="ABF41791">
    <property type="protein sequence ID" value="ABF41791"/>
    <property type="gene ID" value="Acid345_2790"/>
</dbReference>
<dbReference type="InterPro" id="IPR006258">
    <property type="entry name" value="Lipoamide_DH"/>
</dbReference>
<comment type="miscellaneous">
    <text evidence="14">The active site is a redox-active disulfide bond.</text>
</comment>
<comment type="cofactor">
    <cofactor evidence="12 14">
        <name>FAD</name>
        <dbReference type="ChEBI" id="CHEBI:57692"/>
    </cofactor>
    <text evidence="12 14">Binds 1 FAD per subunit.</text>
</comment>
<evidence type="ECO:0000256" key="8">
    <source>
        <dbReference type="ARBA" id="ARBA00023157"/>
    </source>
</evidence>
<evidence type="ECO:0000256" key="9">
    <source>
        <dbReference type="ARBA" id="ARBA00023284"/>
    </source>
</evidence>
<dbReference type="Pfam" id="PF07992">
    <property type="entry name" value="Pyr_redox_2"/>
    <property type="match status" value="1"/>
</dbReference>
<keyword evidence="5 12" id="KW-0274">FAD</keyword>
<dbReference type="InterPro" id="IPR050151">
    <property type="entry name" value="Class-I_Pyr_Nuc-Dis_Oxidored"/>
</dbReference>
<dbReference type="GO" id="GO:0004148">
    <property type="term" value="F:dihydrolipoyl dehydrogenase (NADH) activity"/>
    <property type="evidence" value="ECO:0007669"/>
    <property type="project" value="UniProtKB-EC"/>
</dbReference>
<keyword evidence="18" id="KW-1185">Reference proteome</keyword>
<evidence type="ECO:0000256" key="14">
    <source>
        <dbReference type="RuleBase" id="RU003692"/>
    </source>
</evidence>
<dbReference type="PIRSF" id="PIRSF000350">
    <property type="entry name" value="Mercury_reductase_MerA"/>
    <property type="match status" value="1"/>
</dbReference>
<evidence type="ECO:0000259" key="16">
    <source>
        <dbReference type="Pfam" id="PF07992"/>
    </source>
</evidence>
<dbReference type="Gene3D" id="3.50.50.60">
    <property type="entry name" value="FAD/NAD(P)-binding domain"/>
    <property type="match status" value="2"/>
</dbReference>
<evidence type="ECO:0000256" key="1">
    <source>
        <dbReference type="ARBA" id="ARBA00007532"/>
    </source>
</evidence>
<reference evidence="17 18" key="1">
    <citation type="journal article" date="2009" name="Appl. Environ. Microbiol.">
        <title>Three genomes from the phylum Acidobacteria provide insight into the lifestyles of these microorganisms in soils.</title>
        <authorList>
            <person name="Ward N.L."/>
            <person name="Challacombe J.F."/>
            <person name="Janssen P.H."/>
            <person name="Henrissat B."/>
            <person name="Coutinho P.M."/>
            <person name="Wu M."/>
            <person name="Xie G."/>
            <person name="Haft D.H."/>
            <person name="Sait M."/>
            <person name="Badger J."/>
            <person name="Barabote R.D."/>
            <person name="Bradley B."/>
            <person name="Brettin T.S."/>
            <person name="Brinkac L.M."/>
            <person name="Bruce D."/>
            <person name="Creasy T."/>
            <person name="Daugherty S.C."/>
            <person name="Davidsen T.M."/>
            <person name="DeBoy R.T."/>
            <person name="Detter J.C."/>
            <person name="Dodson R.J."/>
            <person name="Durkin A.S."/>
            <person name="Ganapathy A."/>
            <person name="Gwinn-Giglio M."/>
            <person name="Han C.S."/>
            <person name="Khouri H."/>
            <person name="Kiss H."/>
            <person name="Kothari S.P."/>
            <person name="Madupu R."/>
            <person name="Nelson K.E."/>
            <person name="Nelson W.C."/>
            <person name="Paulsen I."/>
            <person name="Penn K."/>
            <person name="Ren Q."/>
            <person name="Rosovitz M.J."/>
            <person name="Selengut J.D."/>
            <person name="Shrivastava S."/>
            <person name="Sullivan S.A."/>
            <person name="Tapia R."/>
            <person name="Thompson L.S."/>
            <person name="Watkins K.L."/>
            <person name="Yang Q."/>
            <person name="Yu C."/>
            <person name="Zafar N."/>
            <person name="Zhou L."/>
            <person name="Kuske C.R."/>
        </authorList>
    </citation>
    <scope>NUCLEOTIDE SEQUENCE [LARGE SCALE GENOMIC DNA]</scope>
    <source>
        <strain evidence="17 18">Ellin345</strain>
    </source>
</reference>
<keyword evidence="6 14" id="KW-0560">Oxidoreductase</keyword>
<keyword evidence="12" id="KW-0547">Nucleotide-binding</keyword>
<evidence type="ECO:0000256" key="5">
    <source>
        <dbReference type="ARBA" id="ARBA00022827"/>
    </source>
</evidence>
<evidence type="ECO:0000256" key="3">
    <source>
        <dbReference type="ARBA" id="ARBA00016961"/>
    </source>
</evidence>
<dbReference type="PRINTS" id="PR00411">
    <property type="entry name" value="PNDRDTASEI"/>
</dbReference>
<feature type="binding site" evidence="12">
    <location>
        <position position="274"/>
    </location>
    <ligand>
        <name>NAD(+)</name>
        <dbReference type="ChEBI" id="CHEBI:57540"/>
    </ligand>
</feature>
<dbReference type="Pfam" id="PF02852">
    <property type="entry name" value="Pyr_redox_dim"/>
    <property type="match status" value="1"/>
</dbReference>
<dbReference type="PANTHER" id="PTHR22912:SF160">
    <property type="entry name" value="DIHYDROLIPOYL DEHYDROGENASE"/>
    <property type="match status" value="1"/>
</dbReference>
<feature type="binding site" evidence="12">
    <location>
        <position position="54"/>
    </location>
    <ligand>
        <name>FAD</name>
        <dbReference type="ChEBI" id="CHEBI:57692"/>
    </ligand>
</feature>
<feature type="binding site" evidence="12">
    <location>
        <begin position="321"/>
        <end position="324"/>
    </location>
    <ligand>
        <name>FAD</name>
        <dbReference type="ChEBI" id="CHEBI:57692"/>
    </ligand>
</feature>
<dbReference type="STRING" id="204669.Acid345_2790"/>
<dbReference type="eggNOG" id="COG1249">
    <property type="taxonomic scope" value="Bacteria"/>
</dbReference>
<dbReference type="Proteomes" id="UP000002432">
    <property type="component" value="Chromosome"/>
</dbReference>
<keyword evidence="8" id="KW-1015">Disulfide bond</keyword>
<feature type="binding site" evidence="12">
    <location>
        <position position="315"/>
    </location>
    <ligand>
        <name>FAD</name>
        <dbReference type="ChEBI" id="CHEBI:57692"/>
    </ligand>
</feature>
<dbReference type="Gene3D" id="3.30.390.30">
    <property type="match status" value="1"/>
</dbReference>
<dbReference type="KEGG" id="aba:Acid345_2790"/>
<feature type="domain" description="Pyridine nucleotide-disulphide oxidoreductase dimerisation" evidence="15">
    <location>
        <begin position="349"/>
        <end position="458"/>
    </location>
</feature>
<sequence length="474" mass="50407">MADQKTPNIAVIGGGPGGYAAAFLAADLGMTVTLIDMELNPGGVCLYRGCIPSKALLHVAKLIEEAKHSTNWGVTYDAPKIDLERLRTFKEGVVKKLTGGLGQLSKQRKVTYIQGKATLVDSCTVKVEKTAGGEETLHFDKLILATGSRPAVIPAFNIGSPRVMDSTGALNLEDIPKRLLVVGGGYIGLELGSVYAAIGSKVSVVEMTAGLLPGADRDLVAPLHKRLTGIFEAIMLNTTVISIADTGSAVKVKFKTQDGKEEEQTYDRVLVSVGRKPNSQIPGLDKTRVKVNQKGFLQVNPSLMTDDPFIYAIGDVVGEPMLAHKASHEGLVAVESIAGHKVAFEPQAIPAVVFTDPEIAWAGLTETQAQNEGREVTVTKFPWAASGRAVTIDRTEGLTKLIIDPQTERVLGVGICGPGAGEMIAEGVVAIEMGALAGDIKLSIHPHPTLSETIMEAAEVFYGQSTHIYRPKRK</sequence>
<proteinExistence type="inferred from homology"/>
<dbReference type="PANTHER" id="PTHR22912">
    <property type="entry name" value="DISULFIDE OXIDOREDUCTASE"/>
    <property type="match status" value="1"/>
</dbReference>
<feature type="binding site" evidence="12">
    <location>
        <begin position="183"/>
        <end position="190"/>
    </location>
    <ligand>
        <name>NAD(+)</name>
        <dbReference type="ChEBI" id="CHEBI:57540"/>
    </ligand>
</feature>
<keyword evidence="7 12" id="KW-0520">NAD</keyword>
<dbReference type="NCBIfam" id="TIGR01350">
    <property type="entry name" value="lipoamide_DH"/>
    <property type="match status" value="1"/>
</dbReference>
<accession>Q1IMV9</accession>
<feature type="binding site" evidence="12">
    <location>
        <begin position="146"/>
        <end position="148"/>
    </location>
    <ligand>
        <name>FAD</name>
        <dbReference type="ChEBI" id="CHEBI:57692"/>
    </ligand>
</feature>
<dbReference type="InterPro" id="IPR036188">
    <property type="entry name" value="FAD/NAD-bd_sf"/>
</dbReference>
<evidence type="ECO:0000256" key="12">
    <source>
        <dbReference type="PIRSR" id="PIRSR000350-3"/>
    </source>
</evidence>
<evidence type="ECO:0000256" key="10">
    <source>
        <dbReference type="ARBA" id="ARBA00049187"/>
    </source>
</evidence>
<feature type="domain" description="FAD/NAD(P)-binding" evidence="16">
    <location>
        <begin position="8"/>
        <end position="330"/>
    </location>
</feature>
<dbReference type="InterPro" id="IPR016156">
    <property type="entry name" value="FAD/NAD-linked_Rdtase_dimer_sf"/>
</dbReference>
<dbReference type="EMBL" id="CP000360">
    <property type="protein sequence ID" value="ABF41791.1"/>
    <property type="molecule type" value="Genomic_DNA"/>
</dbReference>
<feature type="disulfide bond" description="Redox-active" evidence="13">
    <location>
        <begin position="45"/>
        <end position="50"/>
    </location>
</feature>